<reference evidence="3" key="1">
    <citation type="journal article" date="2015" name="PLoS Genet.">
        <title>The dynamic genome and transcriptome of the human fungal pathogen Blastomyces and close relative Emmonsia.</title>
        <authorList>
            <person name="Munoz J.F."/>
            <person name="Gauthier G.M."/>
            <person name="Desjardins C.A."/>
            <person name="Gallo J.E."/>
            <person name="Holder J."/>
            <person name="Sullivan T.D."/>
            <person name="Marty A.J."/>
            <person name="Carmen J.C."/>
            <person name="Chen Z."/>
            <person name="Ding L."/>
            <person name="Gujja S."/>
            <person name="Magrini V."/>
            <person name="Misas E."/>
            <person name="Mitreva M."/>
            <person name="Priest M."/>
            <person name="Saif S."/>
            <person name="Whiston E.A."/>
            <person name="Young S."/>
            <person name="Zeng Q."/>
            <person name="Goldman W.E."/>
            <person name="Mardis E.R."/>
            <person name="Taylor J.W."/>
            <person name="McEwen J.G."/>
            <person name="Clay O.K."/>
            <person name="Klein B.S."/>
            <person name="Cuomo C.A."/>
        </authorList>
    </citation>
    <scope>NUCLEOTIDE SEQUENCE [LARGE SCALE GENOMIC DNA]</scope>
    <source>
        <strain evidence="3">UAMH 139</strain>
    </source>
</reference>
<protein>
    <submittedName>
        <fullName evidence="2">Uncharacterized protein</fullName>
    </submittedName>
</protein>
<evidence type="ECO:0000256" key="1">
    <source>
        <dbReference type="SAM" id="Phobius"/>
    </source>
</evidence>
<dbReference type="OrthoDB" id="6612291at2759"/>
<evidence type="ECO:0000313" key="3">
    <source>
        <dbReference type="Proteomes" id="UP000053573"/>
    </source>
</evidence>
<keyword evidence="1" id="KW-1133">Transmembrane helix</keyword>
<accession>A0A0H1BNQ8</accession>
<keyword evidence="3" id="KW-1185">Reference proteome</keyword>
<organism evidence="2 3">
    <name type="scientific">Blastomyces silverae</name>
    <dbReference type="NCBI Taxonomy" id="2060906"/>
    <lineage>
        <taxon>Eukaryota</taxon>
        <taxon>Fungi</taxon>
        <taxon>Dikarya</taxon>
        <taxon>Ascomycota</taxon>
        <taxon>Pezizomycotina</taxon>
        <taxon>Eurotiomycetes</taxon>
        <taxon>Eurotiomycetidae</taxon>
        <taxon>Onygenales</taxon>
        <taxon>Ajellomycetaceae</taxon>
        <taxon>Blastomyces</taxon>
    </lineage>
</organism>
<dbReference type="STRING" id="2060906.A0A0H1BNQ8"/>
<proteinExistence type="predicted"/>
<sequence length="103" mass="11065">MAVDEEKVPAKTTATTVLVAADGSNDDIIVSNNSLTNNNDTSDDGNDCVYEVDDADPAELTLMQSIKRFPRVVGYVFAATPGILLYGFDMVIVSTLTAMPEFQ</sequence>
<keyword evidence="1" id="KW-0812">Transmembrane</keyword>
<dbReference type="EMBL" id="LDEV01000463">
    <property type="protein sequence ID" value="KLJ13179.1"/>
    <property type="molecule type" value="Genomic_DNA"/>
</dbReference>
<name>A0A0H1BNQ8_9EURO</name>
<feature type="transmembrane region" description="Helical" evidence="1">
    <location>
        <begin position="72"/>
        <end position="93"/>
    </location>
</feature>
<dbReference type="AlphaFoldDB" id="A0A0H1BNQ8"/>
<dbReference type="Proteomes" id="UP000053573">
    <property type="component" value="Unassembled WGS sequence"/>
</dbReference>
<comment type="caution">
    <text evidence="2">The sequence shown here is derived from an EMBL/GenBank/DDBJ whole genome shotgun (WGS) entry which is preliminary data.</text>
</comment>
<gene>
    <name evidence="2" type="ORF">EMPG_11868</name>
</gene>
<evidence type="ECO:0000313" key="2">
    <source>
        <dbReference type="EMBL" id="KLJ13179.1"/>
    </source>
</evidence>
<keyword evidence="1" id="KW-0472">Membrane</keyword>